<evidence type="ECO:0000313" key="2">
    <source>
        <dbReference type="Proteomes" id="UP001166286"/>
    </source>
</evidence>
<sequence>MSNVPSPVADPTASTENKILNGTSLAVTGMLQRSLDDIFVTLQDASPPKDSQEKTIIRDTCDSMSMTWLNDETKDLPDWQVVLWEESLPNWWEILREEFLPDRGESYVGIGHVETTTTQELLSLIKNSEIRAINWPDRCSLKWRLYNSEHPHGGCRFSEPSMLLSVTGVQPRKLRVKDWQNAHGKVGWSKPESTISNIATQSLDI</sequence>
<reference evidence="1" key="1">
    <citation type="submission" date="2023-03" db="EMBL/GenBank/DDBJ databases">
        <title>Complete genome of Cladonia borealis.</title>
        <authorList>
            <person name="Park H."/>
        </authorList>
    </citation>
    <scope>NUCLEOTIDE SEQUENCE</scope>
    <source>
        <strain evidence="1">ANT050790</strain>
    </source>
</reference>
<dbReference type="EMBL" id="JAFEKC020000008">
    <property type="protein sequence ID" value="KAK0513153.1"/>
    <property type="molecule type" value="Genomic_DNA"/>
</dbReference>
<keyword evidence="2" id="KW-1185">Reference proteome</keyword>
<organism evidence="1 2">
    <name type="scientific">Cladonia borealis</name>
    <dbReference type="NCBI Taxonomy" id="184061"/>
    <lineage>
        <taxon>Eukaryota</taxon>
        <taxon>Fungi</taxon>
        <taxon>Dikarya</taxon>
        <taxon>Ascomycota</taxon>
        <taxon>Pezizomycotina</taxon>
        <taxon>Lecanoromycetes</taxon>
        <taxon>OSLEUM clade</taxon>
        <taxon>Lecanoromycetidae</taxon>
        <taxon>Lecanorales</taxon>
        <taxon>Lecanorineae</taxon>
        <taxon>Cladoniaceae</taxon>
        <taxon>Cladonia</taxon>
    </lineage>
</organism>
<dbReference type="Proteomes" id="UP001166286">
    <property type="component" value="Unassembled WGS sequence"/>
</dbReference>
<accession>A0AA39R1J3</accession>
<name>A0AA39R1J3_9LECA</name>
<evidence type="ECO:0000313" key="1">
    <source>
        <dbReference type="EMBL" id="KAK0513153.1"/>
    </source>
</evidence>
<proteinExistence type="predicted"/>
<gene>
    <name evidence="1" type="ORF">JMJ35_004139</name>
</gene>
<comment type="caution">
    <text evidence="1">The sequence shown here is derived from an EMBL/GenBank/DDBJ whole genome shotgun (WGS) entry which is preliminary data.</text>
</comment>
<protein>
    <submittedName>
        <fullName evidence="1">Uncharacterized protein</fullName>
    </submittedName>
</protein>
<dbReference type="AlphaFoldDB" id="A0AA39R1J3"/>